<dbReference type="PRINTS" id="PR00445">
    <property type="entry name" value="HUPFHYPC"/>
</dbReference>
<accession>A0A915U0Y0</accession>
<dbReference type="Proteomes" id="UP001063350">
    <property type="component" value="Chromosome"/>
</dbReference>
<keyword evidence="3" id="KW-1185">Reference proteome</keyword>
<dbReference type="PANTHER" id="PTHR35177">
    <property type="entry name" value="HYDROGENASE MATURATION FACTOR HYBG"/>
    <property type="match status" value="1"/>
</dbReference>
<dbReference type="KEGG" id="ddu:GF1_18270"/>
<dbReference type="RefSeq" id="WP_267926198.1">
    <property type="nucleotide sequence ID" value="NZ_AP024233.1"/>
</dbReference>
<dbReference type="PROSITE" id="PS01097">
    <property type="entry name" value="HUPF_HYPC"/>
    <property type="match status" value="1"/>
</dbReference>
<evidence type="ECO:0000256" key="1">
    <source>
        <dbReference type="ARBA" id="ARBA00006018"/>
    </source>
</evidence>
<organism evidence="2 3">
    <name type="scientific">Desulfolithobacter dissulfuricans</name>
    <dbReference type="NCBI Taxonomy" id="2795293"/>
    <lineage>
        <taxon>Bacteria</taxon>
        <taxon>Pseudomonadati</taxon>
        <taxon>Thermodesulfobacteriota</taxon>
        <taxon>Desulfobulbia</taxon>
        <taxon>Desulfobulbales</taxon>
        <taxon>Desulfobulbaceae</taxon>
        <taxon>Desulfolithobacter</taxon>
    </lineage>
</organism>
<sequence>MCLAIPMRVVEIKGGTDSLLDPQIAIVDADGIRKEVRLDLVDRMPETGDYLIIHAGFAIHCLDAEEARTNLELMREMAEGLDQLPDKDKP</sequence>
<dbReference type="Pfam" id="PF01455">
    <property type="entry name" value="HupF_HypC"/>
    <property type="match status" value="1"/>
</dbReference>
<dbReference type="PANTHER" id="PTHR35177:SF2">
    <property type="entry name" value="HYDROGENASE MATURATION FACTOR HYBG"/>
    <property type="match status" value="1"/>
</dbReference>
<dbReference type="GO" id="GO:0051604">
    <property type="term" value="P:protein maturation"/>
    <property type="evidence" value="ECO:0007669"/>
    <property type="project" value="TreeGrafter"/>
</dbReference>
<dbReference type="GO" id="GO:0005506">
    <property type="term" value="F:iron ion binding"/>
    <property type="evidence" value="ECO:0007669"/>
    <property type="project" value="TreeGrafter"/>
</dbReference>
<evidence type="ECO:0000313" key="3">
    <source>
        <dbReference type="Proteomes" id="UP001063350"/>
    </source>
</evidence>
<dbReference type="InterPro" id="IPR019812">
    <property type="entry name" value="Hydgase_assmbl_chp_CS"/>
</dbReference>
<evidence type="ECO:0000313" key="2">
    <source>
        <dbReference type="EMBL" id="BCO09451.1"/>
    </source>
</evidence>
<dbReference type="EMBL" id="AP024233">
    <property type="protein sequence ID" value="BCO09451.1"/>
    <property type="molecule type" value="Genomic_DNA"/>
</dbReference>
<reference evidence="2" key="1">
    <citation type="submission" date="2020-12" db="EMBL/GenBank/DDBJ databases">
        <title>Desulfobium dissulfuricans gen. nov., sp. nov., a novel mesophilic, sulfate-reducing bacterium isolated from a deep-sea hydrothermal vent.</title>
        <authorList>
            <person name="Hashimoto Y."/>
            <person name="Tame A."/>
            <person name="Sawayama S."/>
            <person name="Miyazaki J."/>
            <person name="Takai K."/>
            <person name="Nakagawa S."/>
        </authorList>
    </citation>
    <scope>NUCLEOTIDE SEQUENCE</scope>
    <source>
        <strain evidence="2">GF1</strain>
    </source>
</reference>
<dbReference type="AlphaFoldDB" id="A0A915U0Y0"/>
<gene>
    <name evidence="2" type="primary">hypC</name>
    <name evidence="2" type="ORF">GF1_18270</name>
</gene>
<dbReference type="GO" id="GO:1902670">
    <property type="term" value="F:carbon dioxide binding"/>
    <property type="evidence" value="ECO:0007669"/>
    <property type="project" value="TreeGrafter"/>
</dbReference>
<dbReference type="SUPFAM" id="SSF159127">
    <property type="entry name" value="HupF/HypC-like"/>
    <property type="match status" value="1"/>
</dbReference>
<protein>
    <submittedName>
        <fullName evidence="2">Hydrogenase assembly protein HypC</fullName>
    </submittedName>
</protein>
<name>A0A915U0Y0_9BACT</name>
<dbReference type="InterPro" id="IPR001109">
    <property type="entry name" value="Hydrogenase_HupF/HypC"/>
</dbReference>
<comment type="similarity">
    <text evidence="1">Belongs to the HupF/HypC family.</text>
</comment>
<dbReference type="FunFam" id="2.30.30.140:FF:000022">
    <property type="entry name" value="Hydrogenase assembly chaperone HybG"/>
    <property type="match status" value="1"/>
</dbReference>
<dbReference type="Gene3D" id="2.30.30.140">
    <property type="match status" value="1"/>
</dbReference>
<dbReference type="NCBIfam" id="TIGR00074">
    <property type="entry name" value="hypC_hupF"/>
    <property type="match status" value="1"/>
</dbReference>
<proteinExistence type="inferred from homology"/>